<evidence type="ECO:0000256" key="3">
    <source>
        <dbReference type="ARBA" id="ARBA00022801"/>
    </source>
</evidence>
<keyword evidence="2" id="KW-0677">Repeat</keyword>
<keyword evidence="8" id="KW-1185">Reference proteome</keyword>
<dbReference type="InterPro" id="IPR018337">
    <property type="entry name" value="Cell_wall/Cho-bd_repeat"/>
</dbReference>
<dbReference type="Proteomes" id="UP000003100">
    <property type="component" value="Unassembled WGS sequence"/>
</dbReference>
<name>C0CJ52_BLAHS</name>
<dbReference type="SUPFAM" id="SSF88713">
    <property type="entry name" value="Glycoside hydrolase/deacetylase"/>
    <property type="match status" value="1"/>
</dbReference>
<dbReference type="GO" id="GO:0046872">
    <property type="term" value="F:metal ion binding"/>
    <property type="evidence" value="ECO:0007669"/>
    <property type="project" value="UniProtKB-KW"/>
</dbReference>
<evidence type="ECO:0000256" key="5">
    <source>
        <dbReference type="SAM" id="MobiDB-lite"/>
    </source>
</evidence>
<dbReference type="PATRIC" id="fig|476272.21.peg.3877"/>
<feature type="repeat" description="Cell wall-binding" evidence="4">
    <location>
        <begin position="99"/>
        <end position="118"/>
    </location>
</feature>
<dbReference type="Gene3D" id="2.10.270.10">
    <property type="entry name" value="Cholin Binding"/>
    <property type="match status" value="2"/>
</dbReference>
<dbReference type="GO" id="GO:0016020">
    <property type="term" value="C:membrane"/>
    <property type="evidence" value="ECO:0007669"/>
    <property type="project" value="TreeGrafter"/>
</dbReference>
<dbReference type="CDD" id="cd10954">
    <property type="entry name" value="CE4_CtAXE_like"/>
    <property type="match status" value="1"/>
</dbReference>
<feature type="repeat" description="Cell wall-binding" evidence="4">
    <location>
        <begin position="59"/>
        <end position="78"/>
    </location>
</feature>
<feature type="repeat" description="Cell wall-binding" evidence="4">
    <location>
        <begin position="79"/>
        <end position="98"/>
    </location>
</feature>
<dbReference type="Pfam" id="PF19127">
    <property type="entry name" value="Choline_bind_3"/>
    <property type="match status" value="1"/>
</dbReference>
<feature type="compositionally biased region" description="Basic residues" evidence="5">
    <location>
        <begin position="157"/>
        <end position="172"/>
    </location>
</feature>
<reference evidence="7 8" key="1">
    <citation type="submission" date="2009-01" db="EMBL/GenBank/DDBJ databases">
        <authorList>
            <person name="Fulton L."/>
            <person name="Clifton S."/>
            <person name="Fulton B."/>
            <person name="Xu J."/>
            <person name="Minx P."/>
            <person name="Pepin K.H."/>
            <person name="Johnson M."/>
            <person name="Bhonagiri V."/>
            <person name="Nash W.E."/>
            <person name="Mardis E.R."/>
            <person name="Wilson R.K."/>
        </authorList>
    </citation>
    <scope>NUCLEOTIDE SEQUENCE [LARGE SCALE GENOMIC DNA]</scope>
    <source>
        <strain evidence="8">DSM 10507 / JCM 14656 / S5a33</strain>
    </source>
</reference>
<evidence type="ECO:0000256" key="4">
    <source>
        <dbReference type="PROSITE-ProRule" id="PRU00591"/>
    </source>
</evidence>
<reference evidence="7 8" key="2">
    <citation type="submission" date="2009-02" db="EMBL/GenBank/DDBJ databases">
        <title>Draft genome sequence of Blautia hydrogenotrophica DSM 10507 (Ruminococcus hydrogenotrophicus DSM 10507).</title>
        <authorList>
            <person name="Sudarsanam P."/>
            <person name="Ley R."/>
            <person name="Guruge J."/>
            <person name="Turnbaugh P.J."/>
            <person name="Mahowald M."/>
            <person name="Liep D."/>
            <person name="Gordon J."/>
        </authorList>
    </citation>
    <scope>NUCLEOTIDE SEQUENCE [LARGE SCALE GENOMIC DNA]</scope>
    <source>
        <strain evidence="8">DSM 10507 / JCM 14656 / S5a33</strain>
    </source>
</reference>
<gene>
    <name evidence="7" type="ORF">RUMHYD_00870</name>
</gene>
<dbReference type="AlphaFoldDB" id="C0CJ52"/>
<feature type="compositionally biased region" description="Basic and acidic residues" evidence="5">
    <location>
        <begin position="146"/>
        <end position="156"/>
    </location>
</feature>
<evidence type="ECO:0000313" key="8">
    <source>
        <dbReference type="Proteomes" id="UP000003100"/>
    </source>
</evidence>
<evidence type="ECO:0000313" key="7">
    <source>
        <dbReference type="EMBL" id="EEG50227.1"/>
    </source>
</evidence>
<evidence type="ECO:0000259" key="6">
    <source>
        <dbReference type="PROSITE" id="PS51677"/>
    </source>
</evidence>
<evidence type="ECO:0000256" key="2">
    <source>
        <dbReference type="ARBA" id="ARBA00022737"/>
    </source>
</evidence>
<dbReference type="InterPro" id="IPR011330">
    <property type="entry name" value="Glyco_hydro/deAcase_b/a-brl"/>
</dbReference>
<dbReference type="EMBL" id="ACBZ01000037">
    <property type="protein sequence ID" value="EEG50227.1"/>
    <property type="molecule type" value="Genomic_DNA"/>
</dbReference>
<dbReference type="PROSITE" id="PS51170">
    <property type="entry name" value="CW"/>
    <property type="match status" value="3"/>
</dbReference>
<feature type="region of interest" description="Disordered" evidence="5">
    <location>
        <begin position="1"/>
        <end position="37"/>
    </location>
</feature>
<evidence type="ECO:0000256" key="1">
    <source>
        <dbReference type="ARBA" id="ARBA00022723"/>
    </source>
</evidence>
<protein>
    <recommendedName>
        <fullName evidence="6">NodB homology domain-containing protein</fullName>
    </recommendedName>
</protein>
<feature type="region of interest" description="Disordered" evidence="5">
    <location>
        <begin position="140"/>
        <end position="185"/>
    </location>
</feature>
<dbReference type="PROSITE" id="PS51677">
    <property type="entry name" value="NODB"/>
    <property type="match status" value="1"/>
</dbReference>
<dbReference type="RefSeq" id="WP_005946429.1">
    <property type="nucleotide sequence ID" value="NZ_GG657679.1"/>
</dbReference>
<dbReference type="HOGENOM" id="CLU_715093_0_0_9"/>
<dbReference type="eggNOG" id="COG0726">
    <property type="taxonomic scope" value="Bacteria"/>
</dbReference>
<sequence length="386" mass="43340">MMLTLPAMSTLQRGNPKKISQERTEEDAVPQKQNSENEISGQWAFSKDQWYYYVDEKPVTGWKTIGSNTYYFNKKGVMKTGWIKVKNTRYYLDDDGIMQTGWINLDGKSYYLRDDGSLDTDASRTEKAKSSYAQIELQNSLNPLKPSEKTKSENRAVKKATKKKSPRNTPKQKKTENSNTVTMDKAPKGAQVALTFDDGPGIYTDRLLDALEKNNAKATFFMVGTNVSDFPDTVNRMEKLGCELGNHTYSHKDLTSLSSDEISDQVEDMNYGLNEFLGHGSSLVRPPYGSVNEAVQSNVNYPLILWSLDTLDWETLDTQATVKNVFENVQDGDIILMHDIYENSVAAAEILIPELIKQGYELVTVSELAHSKGVDLQAGQVYGSIN</sequence>
<dbReference type="GO" id="GO:0005975">
    <property type="term" value="P:carbohydrate metabolic process"/>
    <property type="evidence" value="ECO:0007669"/>
    <property type="project" value="InterPro"/>
</dbReference>
<feature type="domain" description="NodB homology" evidence="6">
    <location>
        <begin position="190"/>
        <end position="363"/>
    </location>
</feature>
<dbReference type="Pfam" id="PF01473">
    <property type="entry name" value="Choline_bind_1"/>
    <property type="match status" value="1"/>
</dbReference>
<keyword evidence="3" id="KW-0378">Hydrolase</keyword>
<keyword evidence="1" id="KW-0479">Metal-binding</keyword>
<dbReference type="SUPFAM" id="SSF69360">
    <property type="entry name" value="Cell wall binding repeat"/>
    <property type="match status" value="1"/>
</dbReference>
<dbReference type="Gene3D" id="3.20.20.370">
    <property type="entry name" value="Glycoside hydrolase/deacetylase"/>
    <property type="match status" value="1"/>
</dbReference>
<proteinExistence type="predicted"/>
<dbReference type="GO" id="GO:0016810">
    <property type="term" value="F:hydrolase activity, acting on carbon-nitrogen (but not peptide) bonds"/>
    <property type="evidence" value="ECO:0007669"/>
    <property type="project" value="InterPro"/>
</dbReference>
<dbReference type="PANTHER" id="PTHR10587:SF133">
    <property type="entry name" value="CHITIN DEACETYLASE 1-RELATED"/>
    <property type="match status" value="1"/>
</dbReference>
<organism evidence="7 8">
    <name type="scientific">Blautia hydrogenotrophica (strain DSM 10507 / JCM 14656 / S5a33)</name>
    <name type="common">Ruminococcus hydrogenotrophicus</name>
    <dbReference type="NCBI Taxonomy" id="476272"/>
    <lineage>
        <taxon>Bacteria</taxon>
        <taxon>Bacillati</taxon>
        <taxon>Bacillota</taxon>
        <taxon>Clostridia</taxon>
        <taxon>Lachnospirales</taxon>
        <taxon>Lachnospiraceae</taxon>
        <taxon>Blautia</taxon>
    </lineage>
</organism>
<dbReference type="Pfam" id="PF01522">
    <property type="entry name" value="Polysacc_deac_1"/>
    <property type="match status" value="1"/>
</dbReference>
<dbReference type="InterPro" id="IPR050248">
    <property type="entry name" value="Polysacc_deacetylase_ArnD"/>
</dbReference>
<accession>C0CJ52</accession>
<dbReference type="InterPro" id="IPR002509">
    <property type="entry name" value="NODB_dom"/>
</dbReference>
<comment type="caution">
    <text evidence="7">The sequence shown here is derived from an EMBL/GenBank/DDBJ whole genome shotgun (WGS) entry which is preliminary data.</text>
</comment>
<dbReference type="PANTHER" id="PTHR10587">
    <property type="entry name" value="GLYCOSYL TRANSFERASE-RELATED"/>
    <property type="match status" value="1"/>
</dbReference>